<protein>
    <submittedName>
        <fullName evidence="1">Uncharacterized protein</fullName>
    </submittedName>
</protein>
<dbReference type="EMBL" id="JMIR01000033">
    <property type="protein sequence ID" value="KEO81670.1"/>
    <property type="molecule type" value="Genomic_DNA"/>
</dbReference>
<sequence>MPFHTGLIGKYDRHYYEIYRAPTRSDIRKLTEQSEYKQKCRLLLTEEGELFAFPIELLHNLATAELDHEGISIVCFFDENRLEAADVGNLDHEDLCRAVQQAAEGFRQLGFGDDTDVRVILNQGLWGDRTLKFCDVVSGNW</sequence>
<organism evidence="1 2">
    <name type="scientific">Tumebacillus flagellatus</name>
    <dbReference type="NCBI Taxonomy" id="1157490"/>
    <lineage>
        <taxon>Bacteria</taxon>
        <taxon>Bacillati</taxon>
        <taxon>Bacillota</taxon>
        <taxon>Bacilli</taxon>
        <taxon>Bacillales</taxon>
        <taxon>Alicyclobacillaceae</taxon>
        <taxon>Tumebacillus</taxon>
    </lineage>
</organism>
<dbReference type="STRING" id="1157490.EL26_19560"/>
<name>A0A074LMD9_9BACL</name>
<reference evidence="1 2" key="1">
    <citation type="journal article" date="2013" name="Int. J. Syst. Evol. Microbiol.">
        <title>Tumebacillus flagellatus sp. nov., an alpha-amylase/pullulanase-producing bacterium isolated from cassava wastewater.</title>
        <authorList>
            <person name="Wang Q."/>
            <person name="Xie N."/>
            <person name="Qin Y."/>
            <person name="Shen N."/>
            <person name="Zhu J."/>
            <person name="Mi H."/>
            <person name="Huang R."/>
        </authorList>
    </citation>
    <scope>NUCLEOTIDE SEQUENCE [LARGE SCALE GENOMIC DNA]</scope>
    <source>
        <strain evidence="1 2">GST4</strain>
    </source>
</reference>
<proteinExistence type="predicted"/>
<dbReference type="OrthoDB" id="2381367at2"/>
<dbReference type="AlphaFoldDB" id="A0A074LMD9"/>
<dbReference type="Proteomes" id="UP000027931">
    <property type="component" value="Unassembled WGS sequence"/>
</dbReference>
<accession>A0A074LMD9</accession>
<evidence type="ECO:0000313" key="1">
    <source>
        <dbReference type="EMBL" id="KEO81670.1"/>
    </source>
</evidence>
<dbReference type="RefSeq" id="WP_038092507.1">
    <property type="nucleotide sequence ID" value="NZ_JMIR01000033.1"/>
</dbReference>
<evidence type="ECO:0000313" key="2">
    <source>
        <dbReference type="Proteomes" id="UP000027931"/>
    </source>
</evidence>
<keyword evidence="2" id="KW-1185">Reference proteome</keyword>
<comment type="caution">
    <text evidence="1">The sequence shown here is derived from an EMBL/GenBank/DDBJ whole genome shotgun (WGS) entry which is preliminary data.</text>
</comment>
<gene>
    <name evidence="1" type="ORF">EL26_19560</name>
</gene>